<protein>
    <submittedName>
        <fullName evidence="2">Uncharacterized protein</fullName>
    </submittedName>
</protein>
<feature type="region of interest" description="Disordered" evidence="1">
    <location>
        <begin position="13"/>
        <end position="35"/>
    </location>
</feature>
<dbReference type="AlphaFoldDB" id="A0A7W9IBE7"/>
<sequence>MIESAGLARHLIGQTVRKDGNDAGPPTLHADAVAR</sequence>
<organism evidence="2 3">
    <name type="scientific">Streptosporangium becharense</name>
    <dbReference type="NCBI Taxonomy" id="1816182"/>
    <lineage>
        <taxon>Bacteria</taxon>
        <taxon>Bacillati</taxon>
        <taxon>Actinomycetota</taxon>
        <taxon>Actinomycetes</taxon>
        <taxon>Streptosporangiales</taxon>
        <taxon>Streptosporangiaceae</taxon>
        <taxon>Streptosporangium</taxon>
    </lineage>
</organism>
<evidence type="ECO:0000256" key="1">
    <source>
        <dbReference type="SAM" id="MobiDB-lite"/>
    </source>
</evidence>
<reference evidence="2 3" key="1">
    <citation type="submission" date="2020-08" db="EMBL/GenBank/DDBJ databases">
        <title>Sequencing the genomes of 1000 actinobacteria strains.</title>
        <authorList>
            <person name="Klenk H.-P."/>
        </authorList>
    </citation>
    <scope>NUCLEOTIDE SEQUENCE [LARGE SCALE GENOMIC DNA]</scope>
    <source>
        <strain evidence="2 3">DSM 46887</strain>
    </source>
</reference>
<accession>A0A7W9IBE7</accession>
<comment type="caution">
    <text evidence="2">The sequence shown here is derived from an EMBL/GenBank/DDBJ whole genome shotgun (WGS) entry which is preliminary data.</text>
</comment>
<evidence type="ECO:0000313" key="3">
    <source>
        <dbReference type="Proteomes" id="UP000540685"/>
    </source>
</evidence>
<dbReference type="EMBL" id="JACHMP010000001">
    <property type="protein sequence ID" value="MBB5817028.1"/>
    <property type="molecule type" value="Genomic_DNA"/>
</dbReference>
<keyword evidence="3" id="KW-1185">Reference proteome</keyword>
<gene>
    <name evidence="2" type="ORF">F4562_000090</name>
</gene>
<dbReference type="Proteomes" id="UP000540685">
    <property type="component" value="Unassembled WGS sequence"/>
</dbReference>
<proteinExistence type="predicted"/>
<name>A0A7W9IBE7_9ACTN</name>
<evidence type="ECO:0000313" key="2">
    <source>
        <dbReference type="EMBL" id="MBB5817028.1"/>
    </source>
</evidence>